<dbReference type="Gene3D" id="3.40.50.300">
    <property type="entry name" value="P-loop containing nucleotide triphosphate hydrolases"/>
    <property type="match status" value="1"/>
</dbReference>
<evidence type="ECO:0000313" key="5">
    <source>
        <dbReference type="EMBL" id="MES1921574.1"/>
    </source>
</evidence>
<protein>
    <submittedName>
        <fullName evidence="5">Guanine nucleotide-binding protein subunit alpha</fullName>
    </submittedName>
</protein>
<proteinExistence type="predicted"/>
<comment type="caution">
    <text evidence="5">The sequence shown here is derived from an EMBL/GenBank/DDBJ whole genome shotgun (WGS) entry which is preliminary data.</text>
</comment>
<keyword evidence="2" id="KW-0547">Nucleotide-binding</keyword>
<dbReference type="EMBL" id="JBDODL010001498">
    <property type="protein sequence ID" value="MES1921574.1"/>
    <property type="molecule type" value="Genomic_DNA"/>
</dbReference>
<dbReference type="InterPro" id="IPR001019">
    <property type="entry name" value="Gprotein_alpha_su"/>
</dbReference>
<organism evidence="5 6">
    <name type="scientific">Bonamia ostreae</name>
    <dbReference type="NCBI Taxonomy" id="126728"/>
    <lineage>
        <taxon>Eukaryota</taxon>
        <taxon>Sar</taxon>
        <taxon>Rhizaria</taxon>
        <taxon>Endomyxa</taxon>
        <taxon>Ascetosporea</taxon>
        <taxon>Haplosporida</taxon>
        <taxon>Bonamia</taxon>
    </lineage>
</organism>
<evidence type="ECO:0000256" key="3">
    <source>
        <dbReference type="ARBA" id="ARBA00023134"/>
    </source>
</evidence>
<evidence type="ECO:0000313" key="6">
    <source>
        <dbReference type="Proteomes" id="UP001439008"/>
    </source>
</evidence>
<sequence length="70" mass="7888">MFDDYTGPEKDFKSATDFVKKKFIELNNAKGKEIYTHVTCATNNSNIKHVMAAVTDVFIKKKLAKGGLLY</sequence>
<evidence type="ECO:0000256" key="2">
    <source>
        <dbReference type="ARBA" id="ARBA00022741"/>
    </source>
</evidence>
<keyword evidence="6" id="KW-1185">Reference proteome</keyword>
<keyword evidence="1" id="KW-0479">Metal-binding</keyword>
<gene>
    <name evidence="5" type="primary">GPA1_2</name>
    <name evidence="5" type="ORF">MHBO_003106</name>
</gene>
<dbReference type="InterPro" id="IPR027417">
    <property type="entry name" value="P-loop_NTPase"/>
</dbReference>
<dbReference type="Proteomes" id="UP001439008">
    <property type="component" value="Unassembled WGS sequence"/>
</dbReference>
<evidence type="ECO:0000256" key="1">
    <source>
        <dbReference type="ARBA" id="ARBA00022723"/>
    </source>
</evidence>
<accession>A0ABV2APH7</accession>
<dbReference type="PANTHER" id="PTHR10218">
    <property type="entry name" value="GTP-BINDING PROTEIN ALPHA SUBUNIT"/>
    <property type="match status" value="1"/>
</dbReference>
<dbReference type="PROSITE" id="PS51882">
    <property type="entry name" value="G_ALPHA"/>
    <property type="match status" value="1"/>
</dbReference>
<dbReference type="SUPFAM" id="SSF52540">
    <property type="entry name" value="P-loop containing nucleoside triphosphate hydrolases"/>
    <property type="match status" value="1"/>
</dbReference>
<dbReference type="PANTHER" id="PTHR10218:SF302">
    <property type="entry name" value="GUANINE NUCLEOTIDE-BINDING PROTEIN ALPHA-5 SUBUNIT"/>
    <property type="match status" value="1"/>
</dbReference>
<dbReference type="Pfam" id="PF00503">
    <property type="entry name" value="G-alpha"/>
    <property type="match status" value="1"/>
</dbReference>
<keyword evidence="4" id="KW-0807">Transducer</keyword>
<name>A0ABV2APH7_9EUKA</name>
<evidence type="ECO:0000256" key="4">
    <source>
        <dbReference type="ARBA" id="ARBA00023224"/>
    </source>
</evidence>
<reference evidence="5 6" key="1">
    <citation type="journal article" date="2024" name="BMC Biol.">
        <title>Comparative genomics of Ascetosporea gives new insight into the evolutionary basis for animal parasitism in Rhizaria.</title>
        <authorList>
            <person name="Hiltunen Thoren M."/>
            <person name="Onut-Brannstrom I."/>
            <person name="Alfjorden A."/>
            <person name="Peckova H."/>
            <person name="Swords F."/>
            <person name="Hooper C."/>
            <person name="Holzer A.S."/>
            <person name="Bass D."/>
            <person name="Burki F."/>
        </authorList>
    </citation>
    <scope>NUCLEOTIDE SEQUENCE [LARGE SCALE GENOMIC DNA]</scope>
    <source>
        <strain evidence="5">20-A016</strain>
    </source>
</reference>
<keyword evidence="3" id="KW-0342">GTP-binding</keyword>